<comment type="caution">
    <text evidence="2">The sequence shown here is derived from an EMBL/GenBank/DDBJ whole genome shotgun (WGS) entry which is preliminary data.</text>
</comment>
<dbReference type="Pfam" id="PF01494">
    <property type="entry name" value="FAD_binding_3"/>
    <property type="match status" value="1"/>
</dbReference>
<dbReference type="Gene3D" id="3.30.9.10">
    <property type="entry name" value="D-Amino Acid Oxidase, subunit A, domain 2"/>
    <property type="match status" value="1"/>
</dbReference>
<dbReference type="Proteomes" id="UP000586042">
    <property type="component" value="Unassembled WGS sequence"/>
</dbReference>
<dbReference type="PRINTS" id="PR00420">
    <property type="entry name" value="RNGMNOXGNASE"/>
</dbReference>
<dbReference type="InterPro" id="IPR036188">
    <property type="entry name" value="FAD/NAD-bd_sf"/>
</dbReference>
<dbReference type="GO" id="GO:0004497">
    <property type="term" value="F:monooxygenase activity"/>
    <property type="evidence" value="ECO:0007669"/>
    <property type="project" value="UniProtKB-KW"/>
</dbReference>
<gene>
    <name evidence="2" type="ORF">HTZ77_43450</name>
</gene>
<evidence type="ECO:0000313" key="3">
    <source>
        <dbReference type="Proteomes" id="UP000586042"/>
    </source>
</evidence>
<dbReference type="EMBL" id="JABWGN010000028">
    <property type="protein sequence ID" value="NUW38209.1"/>
    <property type="molecule type" value="Genomic_DNA"/>
</dbReference>
<sequence>MSSVLVSGAGIGGPVLAHWLTRHGFDVTIVERAAAPRRGGQAVDLRGAAVTVAERMGILEQVLAKRTQMLGMSMVDRDGNETMRTTEHTISAGRLDGDDVEIMREDLVAIVAAAAGGAQTIYGDSISALEQDADGVDVTFERGGRRRFDYVVGADGLHSNVRALAFGEESRFVRHLGMYVSIYSAPNFLDLDRWQIWHREGDAGYGVYSAPGNATIRVNAGFGAEQPIAFDHRDVEAQKRLVEEHCSALGWETPRLMKAMWEADDFYFDAAAQIHMDHWSTGRVTLLGDAGYCASLFSGQGTSLAMVGAYVLAQELGADRRGAFDRYEERMRTFVRLNQELATENPGGAASEESVRRAATAISLDR</sequence>
<evidence type="ECO:0000313" key="2">
    <source>
        <dbReference type="EMBL" id="NUW38209.1"/>
    </source>
</evidence>
<keyword evidence="3" id="KW-1185">Reference proteome</keyword>
<name>A0A7Y6M990_9ACTN</name>
<dbReference type="PANTHER" id="PTHR46865:SF2">
    <property type="entry name" value="MONOOXYGENASE"/>
    <property type="match status" value="1"/>
</dbReference>
<dbReference type="RefSeq" id="WP_175595652.1">
    <property type="nucleotide sequence ID" value="NZ_JABWGN010000028.1"/>
</dbReference>
<protein>
    <submittedName>
        <fullName evidence="2">FAD-dependent monooxygenase</fullName>
    </submittedName>
</protein>
<dbReference type="Gene3D" id="3.50.50.60">
    <property type="entry name" value="FAD/NAD(P)-binding domain"/>
    <property type="match status" value="1"/>
</dbReference>
<reference evidence="2 3" key="1">
    <citation type="submission" date="2020-06" db="EMBL/GenBank/DDBJ databases">
        <title>Nonomuraea sp. SMC257, a novel actinomycete isolated from soil.</title>
        <authorList>
            <person name="Chanama M."/>
        </authorList>
    </citation>
    <scope>NUCLEOTIDE SEQUENCE [LARGE SCALE GENOMIC DNA]</scope>
    <source>
        <strain evidence="2 3">SMC257</strain>
    </source>
</reference>
<accession>A0A7Y6M990</accession>
<dbReference type="InterPro" id="IPR051704">
    <property type="entry name" value="FAD_aromatic-hydroxylase"/>
</dbReference>
<dbReference type="SUPFAM" id="SSF51905">
    <property type="entry name" value="FAD/NAD(P)-binding domain"/>
    <property type="match status" value="1"/>
</dbReference>
<dbReference type="GO" id="GO:0071949">
    <property type="term" value="F:FAD binding"/>
    <property type="evidence" value="ECO:0007669"/>
    <property type="project" value="InterPro"/>
</dbReference>
<dbReference type="InterPro" id="IPR002938">
    <property type="entry name" value="FAD-bd"/>
</dbReference>
<organism evidence="2 3">
    <name type="scientific">Nonomuraea montanisoli</name>
    <dbReference type="NCBI Taxonomy" id="2741721"/>
    <lineage>
        <taxon>Bacteria</taxon>
        <taxon>Bacillati</taxon>
        <taxon>Actinomycetota</taxon>
        <taxon>Actinomycetes</taxon>
        <taxon>Streptosporangiales</taxon>
        <taxon>Streptosporangiaceae</taxon>
        <taxon>Nonomuraea</taxon>
    </lineage>
</organism>
<proteinExistence type="predicted"/>
<dbReference type="AlphaFoldDB" id="A0A7Y6M990"/>
<keyword evidence="2" id="KW-0503">Monooxygenase</keyword>
<dbReference type="PANTHER" id="PTHR46865">
    <property type="entry name" value="OXIDOREDUCTASE-RELATED"/>
    <property type="match status" value="1"/>
</dbReference>
<feature type="domain" description="FAD-binding" evidence="1">
    <location>
        <begin position="3"/>
        <end position="325"/>
    </location>
</feature>
<evidence type="ECO:0000259" key="1">
    <source>
        <dbReference type="Pfam" id="PF01494"/>
    </source>
</evidence>
<keyword evidence="2" id="KW-0560">Oxidoreductase</keyword>